<evidence type="ECO:0000313" key="2">
    <source>
        <dbReference type="EMBL" id="KAJ8979640.1"/>
    </source>
</evidence>
<keyword evidence="3" id="KW-1185">Reference proteome</keyword>
<evidence type="ECO:0000256" key="1">
    <source>
        <dbReference type="SAM" id="MobiDB-lite"/>
    </source>
</evidence>
<dbReference type="Proteomes" id="UP001162164">
    <property type="component" value="Unassembled WGS sequence"/>
</dbReference>
<gene>
    <name evidence="2" type="ORF">NQ317_001347</name>
</gene>
<proteinExistence type="predicted"/>
<organism evidence="2 3">
    <name type="scientific">Molorchus minor</name>
    <dbReference type="NCBI Taxonomy" id="1323400"/>
    <lineage>
        <taxon>Eukaryota</taxon>
        <taxon>Metazoa</taxon>
        <taxon>Ecdysozoa</taxon>
        <taxon>Arthropoda</taxon>
        <taxon>Hexapoda</taxon>
        <taxon>Insecta</taxon>
        <taxon>Pterygota</taxon>
        <taxon>Neoptera</taxon>
        <taxon>Endopterygota</taxon>
        <taxon>Coleoptera</taxon>
        <taxon>Polyphaga</taxon>
        <taxon>Cucujiformia</taxon>
        <taxon>Chrysomeloidea</taxon>
        <taxon>Cerambycidae</taxon>
        <taxon>Lamiinae</taxon>
        <taxon>Monochamini</taxon>
        <taxon>Molorchus</taxon>
    </lineage>
</organism>
<sequence>MSTIYLLFQFVVKNLGKKRFIFLATTTITPENVPPLKIHPNTRMSPTDTFLETTENVGDSQPNNYPNP</sequence>
<feature type="region of interest" description="Disordered" evidence="1">
    <location>
        <begin position="32"/>
        <end position="68"/>
    </location>
</feature>
<accession>A0ABQ9JQX7</accession>
<comment type="caution">
    <text evidence="2">The sequence shown here is derived from an EMBL/GenBank/DDBJ whole genome shotgun (WGS) entry which is preliminary data.</text>
</comment>
<evidence type="ECO:0000313" key="3">
    <source>
        <dbReference type="Proteomes" id="UP001162164"/>
    </source>
</evidence>
<dbReference type="EMBL" id="JAPWTJ010000324">
    <property type="protein sequence ID" value="KAJ8979640.1"/>
    <property type="molecule type" value="Genomic_DNA"/>
</dbReference>
<feature type="compositionally biased region" description="Polar residues" evidence="1">
    <location>
        <begin position="42"/>
        <end position="68"/>
    </location>
</feature>
<reference evidence="2" key="1">
    <citation type="journal article" date="2023" name="Insect Mol. Biol.">
        <title>Genome sequencing provides insights into the evolution of gene families encoding plant cell wall-degrading enzymes in longhorned beetles.</title>
        <authorList>
            <person name="Shin N.R."/>
            <person name="Okamura Y."/>
            <person name="Kirsch R."/>
            <person name="Pauchet Y."/>
        </authorList>
    </citation>
    <scope>NUCLEOTIDE SEQUENCE</scope>
    <source>
        <strain evidence="2">MMC_N1</strain>
    </source>
</reference>
<name>A0ABQ9JQX7_9CUCU</name>
<protein>
    <submittedName>
        <fullName evidence="2">Uncharacterized protein</fullName>
    </submittedName>
</protein>